<accession>A0ABQ9FYJ1</accession>
<organism evidence="1 2">
    <name type="scientific">Tegillarca granosa</name>
    <name type="common">Malaysian cockle</name>
    <name type="synonym">Anadara granosa</name>
    <dbReference type="NCBI Taxonomy" id="220873"/>
    <lineage>
        <taxon>Eukaryota</taxon>
        <taxon>Metazoa</taxon>
        <taxon>Spiralia</taxon>
        <taxon>Lophotrochozoa</taxon>
        <taxon>Mollusca</taxon>
        <taxon>Bivalvia</taxon>
        <taxon>Autobranchia</taxon>
        <taxon>Pteriomorphia</taxon>
        <taxon>Arcoida</taxon>
        <taxon>Arcoidea</taxon>
        <taxon>Arcidae</taxon>
        <taxon>Tegillarca</taxon>
    </lineage>
</organism>
<name>A0ABQ9FYJ1_TEGGR</name>
<protein>
    <submittedName>
        <fullName evidence="1">Uncharacterized protein</fullName>
    </submittedName>
</protein>
<evidence type="ECO:0000313" key="2">
    <source>
        <dbReference type="Proteomes" id="UP001217089"/>
    </source>
</evidence>
<dbReference type="Gene3D" id="1.10.1410.40">
    <property type="match status" value="1"/>
</dbReference>
<sequence>MNYLICGSNYCFCTCFRRIIKWVRDEYCPNFFIKENNMFEGKIFNDKAKLLLTYLSELYDEGLFSLSRIPCLAWLQCLTDVEKGLLW</sequence>
<proteinExistence type="predicted"/>
<reference evidence="1 2" key="1">
    <citation type="submission" date="2022-12" db="EMBL/GenBank/DDBJ databases">
        <title>Chromosome-level genome of Tegillarca granosa.</title>
        <authorList>
            <person name="Kim J."/>
        </authorList>
    </citation>
    <scope>NUCLEOTIDE SEQUENCE [LARGE SCALE GENOMIC DNA]</scope>
    <source>
        <strain evidence="1">Teg-2019</strain>
        <tissue evidence="1">Adductor muscle</tissue>
    </source>
</reference>
<keyword evidence="2" id="KW-1185">Reference proteome</keyword>
<comment type="caution">
    <text evidence="1">The sequence shown here is derived from an EMBL/GenBank/DDBJ whole genome shotgun (WGS) entry which is preliminary data.</text>
</comment>
<gene>
    <name evidence="1" type="ORF">KUTeg_000784</name>
</gene>
<evidence type="ECO:0000313" key="1">
    <source>
        <dbReference type="EMBL" id="KAJ8322313.1"/>
    </source>
</evidence>
<dbReference type="EMBL" id="JARBDR010000018">
    <property type="protein sequence ID" value="KAJ8322313.1"/>
    <property type="molecule type" value="Genomic_DNA"/>
</dbReference>
<dbReference type="Proteomes" id="UP001217089">
    <property type="component" value="Unassembled WGS sequence"/>
</dbReference>